<dbReference type="EnsemblPlants" id="Solyc02g068565.1.1">
    <property type="protein sequence ID" value="Solyc02g068565.1.1"/>
    <property type="gene ID" value="Solyc02g068565.1"/>
</dbReference>
<keyword evidence="2" id="KW-1185">Reference proteome</keyword>
<reference evidence="1" key="1">
    <citation type="journal article" date="2012" name="Nature">
        <title>The tomato genome sequence provides insights into fleshy fruit evolution.</title>
        <authorList>
            <consortium name="Tomato Genome Consortium"/>
        </authorList>
    </citation>
    <scope>NUCLEOTIDE SEQUENCE [LARGE SCALE GENOMIC DNA]</scope>
    <source>
        <strain evidence="1">cv. Heinz 1706</strain>
    </source>
</reference>
<reference evidence="1" key="2">
    <citation type="submission" date="2019-01" db="UniProtKB">
        <authorList>
            <consortium name="EnsemblPlants"/>
        </authorList>
    </citation>
    <scope>IDENTIFICATION</scope>
    <source>
        <strain evidence="1">cv. Heinz 1706</strain>
    </source>
</reference>
<dbReference type="AlphaFoldDB" id="A0A3Q7F1H2"/>
<sequence>MVQQNVFNLSSQSPILLIQESNREELHVRLRNARFMSNAPRNKILQAYVISLMPEGPDFLA</sequence>
<dbReference type="InParanoid" id="A0A3Q7F1H2"/>
<evidence type="ECO:0000313" key="1">
    <source>
        <dbReference type="EnsemblPlants" id="Solyc02g068565.1.1"/>
    </source>
</evidence>
<organism evidence="1">
    <name type="scientific">Solanum lycopersicum</name>
    <name type="common">Tomato</name>
    <name type="synonym">Lycopersicon esculentum</name>
    <dbReference type="NCBI Taxonomy" id="4081"/>
    <lineage>
        <taxon>Eukaryota</taxon>
        <taxon>Viridiplantae</taxon>
        <taxon>Streptophyta</taxon>
        <taxon>Embryophyta</taxon>
        <taxon>Tracheophyta</taxon>
        <taxon>Spermatophyta</taxon>
        <taxon>Magnoliopsida</taxon>
        <taxon>eudicotyledons</taxon>
        <taxon>Gunneridae</taxon>
        <taxon>Pentapetalae</taxon>
        <taxon>asterids</taxon>
        <taxon>lamiids</taxon>
        <taxon>Solanales</taxon>
        <taxon>Solanaceae</taxon>
        <taxon>Solanoideae</taxon>
        <taxon>Solaneae</taxon>
        <taxon>Solanum</taxon>
        <taxon>Solanum subgen. Lycopersicon</taxon>
    </lineage>
</organism>
<accession>A0A3Q7F1H2</accession>
<evidence type="ECO:0000313" key="2">
    <source>
        <dbReference type="Proteomes" id="UP000004994"/>
    </source>
</evidence>
<proteinExistence type="predicted"/>
<protein>
    <submittedName>
        <fullName evidence="1">Uncharacterized protein</fullName>
    </submittedName>
</protein>
<dbReference type="Proteomes" id="UP000004994">
    <property type="component" value="Chromosome 2"/>
</dbReference>
<dbReference type="Gramene" id="Solyc02g068565.1.1">
    <property type="protein sequence ID" value="Solyc02g068565.1.1"/>
    <property type="gene ID" value="Solyc02g068565.1"/>
</dbReference>
<name>A0A3Q7F1H2_SOLLC</name>